<evidence type="ECO:0000256" key="1">
    <source>
        <dbReference type="SAM" id="SignalP"/>
    </source>
</evidence>
<feature type="chain" id="PRO_5045848555" evidence="1">
    <location>
        <begin position="21"/>
        <end position="246"/>
    </location>
</feature>
<organism evidence="3 4">
    <name type="scientific">Undibacterium arcticum</name>
    <dbReference type="NCBI Taxonomy" id="1762892"/>
    <lineage>
        <taxon>Bacteria</taxon>
        <taxon>Pseudomonadati</taxon>
        <taxon>Pseudomonadota</taxon>
        <taxon>Betaproteobacteria</taxon>
        <taxon>Burkholderiales</taxon>
        <taxon>Oxalobacteraceae</taxon>
        <taxon>Undibacterium</taxon>
    </lineage>
</organism>
<name>A0ABV7F260_9BURK</name>
<sequence>MKSRYLLGICALLFSGFVHATELTAVTEMLPPLNYEEQGVVTGYSTELLQAVLQTAGLSAPISILPWARAYQTAQTQPNTIIYSIVRTAEREPLFDWIGPISKRQIFLFKLRARKDVEVSTLSDARKYRIGAVREMAATQQLIKQGFNPEESLDLAPTDESNVKKLFLNRVDLIVALDWSAYFLAKQNGHSVTELEPVLLLDNSHAYYFGLNKQSDAALTGKLNQAFEQVRASGQMDKLKSKYVRD</sequence>
<comment type="caution">
    <text evidence="3">The sequence shown here is derived from an EMBL/GenBank/DDBJ whole genome shotgun (WGS) entry which is preliminary data.</text>
</comment>
<keyword evidence="1" id="KW-0732">Signal</keyword>
<dbReference type="Proteomes" id="UP001595530">
    <property type="component" value="Unassembled WGS sequence"/>
</dbReference>
<proteinExistence type="predicted"/>
<evidence type="ECO:0000259" key="2">
    <source>
        <dbReference type="Pfam" id="PF00497"/>
    </source>
</evidence>
<dbReference type="SUPFAM" id="SSF53850">
    <property type="entry name" value="Periplasmic binding protein-like II"/>
    <property type="match status" value="1"/>
</dbReference>
<dbReference type="Pfam" id="PF00497">
    <property type="entry name" value="SBP_bac_3"/>
    <property type="match status" value="1"/>
</dbReference>
<evidence type="ECO:0000313" key="3">
    <source>
        <dbReference type="EMBL" id="MFC3107776.1"/>
    </source>
</evidence>
<dbReference type="RefSeq" id="WP_390322706.1">
    <property type="nucleotide sequence ID" value="NZ_JBHRTP010000019.1"/>
</dbReference>
<evidence type="ECO:0000313" key="4">
    <source>
        <dbReference type="Proteomes" id="UP001595530"/>
    </source>
</evidence>
<dbReference type="Gene3D" id="3.40.190.10">
    <property type="entry name" value="Periplasmic binding protein-like II"/>
    <property type="match status" value="2"/>
</dbReference>
<gene>
    <name evidence="3" type="ORF">ACFOFO_07345</name>
</gene>
<dbReference type="InterPro" id="IPR001638">
    <property type="entry name" value="Solute-binding_3/MltF_N"/>
</dbReference>
<keyword evidence="4" id="KW-1185">Reference proteome</keyword>
<reference evidence="4" key="1">
    <citation type="journal article" date="2019" name="Int. J. Syst. Evol. Microbiol.">
        <title>The Global Catalogue of Microorganisms (GCM) 10K type strain sequencing project: providing services to taxonomists for standard genome sequencing and annotation.</title>
        <authorList>
            <consortium name="The Broad Institute Genomics Platform"/>
            <consortium name="The Broad Institute Genome Sequencing Center for Infectious Disease"/>
            <person name="Wu L."/>
            <person name="Ma J."/>
        </authorList>
    </citation>
    <scope>NUCLEOTIDE SEQUENCE [LARGE SCALE GENOMIC DNA]</scope>
    <source>
        <strain evidence="4">KCTC 42986</strain>
    </source>
</reference>
<dbReference type="EMBL" id="JBHRTP010000019">
    <property type="protein sequence ID" value="MFC3107776.1"/>
    <property type="molecule type" value="Genomic_DNA"/>
</dbReference>
<accession>A0ABV7F260</accession>
<feature type="domain" description="Solute-binding protein family 3/N-terminal" evidence="2">
    <location>
        <begin position="26"/>
        <end position="244"/>
    </location>
</feature>
<dbReference type="PANTHER" id="PTHR38834:SF3">
    <property type="entry name" value="SOLUTE-BINDING PROTEIN FAMILY 3_N-TERMINAL DOMAIN-CONTAINING PROTEIN"/>
    <property type="match status" value="1"/>
</dbReference>
<feature type="signal peptide" evidence="1">
    <location>
        <begin position="1"/>
        <end position="20"/>
    </location>
</feature>
<protein>
    <submittedName>
        <fullName evidence="3">Substrate-binding periplasmic protein</fullName>
    </submittedName>
</protein>
<dbReference type="PANTHER" id="PTHR38834">
    <property type="entry name" value="PERIPLASMIC SUBSTRATE BINDING PROTEIN FAMILY 3"/>
    <property type="match status" value="1"/>
</dbReference>